<keyword evidence="10 14" id="KW-0067">ATP-binding</keyword>
<reference evidence="21" key="1">
    <citation type="submission" date="2025-08" db="UniProtKB">
        <authorList>
            <consortium name="RefSeq"/>
        </authorList>
    </citation>
    <scope>IDENTIFICATION</scope>
</reference>
<evidence type="ECO:0000256" key="9">
    <source>
        <dbReference type="ARBA" id="ARBA00022777"/>
    </source>
</evidence>
<feature type="region of interest" description="Disordered" evidence="15">
    <location>
        <begin position="647"/>
        <end position="690"/>
    </location>
</feature>
<keyword evidence="5 16" id="KW-0812">Transmembrane</keyword>
<feature type="domain" description="Gnk2-homologous" evidence="19">
    <location>
        <begin position="143"/>
        <end position="252"/>
    </location>
</feature>
<evidence type="ECO:0000313" key="20">
    <source>
        <dbReference type="Proteomes" id="UP000504607"/>
    </source>
</evidence>
<evidence type="ECO:0000256" key="8">
    <source>
        <dbReference type="ARBA" id="ARBA00022741"/>
    </source>
</evidence>
<comment type="subcellular location">
    <subcellularLocation>
        <location evidence="1">Membrane</location>
        <topology evidence="1">Single-pass membrane protein</topology>
    </subcellularLocation>
</comment>
<dbReference type="InterPro" id="IPR000719">
    <property type="entry name" value="Prot_kinase_dom"/>
</dbReference>
<evidence type="ECO:0000259" key="18">
    <source>
        <dbReference type="PROSITE" id="PS50011"/>
    </source>
</evidence>
<evidence type="ECO:0000256" key="1">
    <source>
        <dbReference type="ARBA" id="ARBA00004167"/>
    </source>
</evidence>
<feature type="domain" description="Protein kinase" evidence="18">
    <location>
        <begin position="358"/>
        <end position="644"/>
    </location>
</feature>
<evidence type="ECO:0000256" key="4">
    <source>
        <dbReference type="ARBA" id="ARBA00022679"/>
    </source>
</evidence>
<dbReference type="GO" id="GO:0005524">
    <property type="term" value="F:ATP binding"/>
    <property type="evidence" value="ECO:0007669"/>
    <property type="project" value="UniProtKB-UniRule"/>
</dbReference>
<keyword evidence="3" id="KW-0597">Phosphoprotein</keyword>
<evidence type="ECO:0000256" key="2">
    <source>
        <dbReference type="ARBA" id="ARBA00022527"/>
    </source>
</evidence>
<keyword evidence="7" id="KW-0677">Repeat</keyword>
<dbReference type="Pfam" id="PF07714">
    <property type="entry name" value="PK_Tyr_Ser-Thr"/>
    <property type="match status" value="1"/>
</dbReference>
<sequence length="690" mass="76639">MQPSSMVSFRHVSFPFFLCLLFLIFLSPPTAGDPLYTQCGTTDNYTANSTYESNLMNLLLPYLASNTSLSGGFLNATVGQIPNQIHGLAMCRGDANASVCRSCLSDAIQDAPQLCSYNKGATVEYDDCLLRYSNQRFFSTIDTSMRVFMWNAYNVTDRSRFDKIVDELMSKITDWAVSNSTRRFATGQMVNSTKAPFPEIYGLVQCTQDLSPSQCQQCLQSILQPRPTLLEGKQGGRVIAASCNFRYEIYKFFDGAATLRLEEPLENSPAPAPATLVPPLINPPNEEGKKKNAVGMVLAIAIPLATAFVLISIICICFWRRRKPVVKLPLDGSSLEEIASAESLLLDISTLRLATANFSEENKLGEGGFGAVYKGLLSDGQEIAVKKLSTSSLQGFRELRNELVLVAKLQHRNLVRLLGVCLEEQEKLLVYEYVPNRSLDTILFDPEKREQLNWGKRNKIIGGIARGLLYLHEESQLKIIHRDLKASNILLDADLNPKISDFGLARLFGRDQTQDITSRVVGTFGYMAPEYAMRGQFSIKSDVYSFGILILEIVTGRKNSGFSNSEFAQDIVNYVWERWIKGTILEILDPSLGNHCPRSEMLRCVHIGLLCVQENPSDRPNMSQVVVMLNSNSVSLQAPSRPAFCNGQSGMDSGDYSNEYDLSEGMHDQSSSKSIPVSPNEVSITELEPR</sequence>
<evidence type="ECO:0000256" key="6">
    <source>
        <dbReference type="ARBA" id="ARBA00022729"/>
    </source>
</evidence>
<dbReference type="Gene3D" id="3.30.430.20">
    <property type="entry name" value="Gnk2 domain, C-X8-C-X2-C motif"/>
    <property type="match status" value="2"/>
</dbReference>
<evidence type="ECO:0000256" key="15">
    <source>
        <dbReference type="SAM" id="MobiDB-lite"/>
    </source>
</evidence>
<keyword evidence="11 16" id="KW-1133">Transmembrane helix</keyword>
<dbReference type="SUPFAM" id="SSF56112">
    <property type="entry name" value="Protein kinase-like (PK-like)"/>
    <property type="match status" value="1"/>
</dbReference>
<dbReference type="Pfam" id="PF01657">
    <property type="entry name" value="Stress-antifung"/>
    <property type="match status" value="2"/>
</dbReference>
<proteinExistence type="predicted"/>
<dbReference type="InterPro" id="IPR038408">
    <property type="entry name" value="GNK2_sf"/>
</dbReference>
<feature type="transmembrane region" description="Helical" evidence="16">
    <location>
        <begin position="293"/>
        <end position="319"/>
    </location>
</feature>
<dbReference type="Gene3D" id="1.10.510.10">
    <property type="entry name" value="Transferase(Phosphotransferase) domain 1"/>
    <property type="match status" value="1"/>
</dbReference>
<feature type="signal peptide" evidence="17">
    <location>
        <begin position="1"/>
        <end position="32"/>
    </location>
</feature>
<dbReference type="PANTHER" id="PTHR27002">
    <property type="entry name" value="RECEPTOR-LIKE SERINE/THREONINE-PROTEIN KINASE SD1-8"/>
    <property type="match status" value="1"/>
</dbReference>
<evidence type="ECO:0000313" key="21">
    <source>
        <dbReference type="RefSeq" id="XP_029122667.1"/>
    </source>
</evidence>
<dbReference type="Gene3D" id="3.30.200.20">
    <property type="entry name" value="Phosphorylase Kinase, domain 1"/>
    <property type="match status" value="1"/>
</dbReference>
<dbReference type="PROSITE" id="PS00107">
    <property type="entry name" value="PROTEIN_KINASE_ATP"/>
    <property type="match status" value="1"/>
</dbReference>
<dbReference type="InterPro" id="IPR002902">
    <property type="entry name" value="GNK2"/>
</dbReference>
<evidence type="ECO:0000256" key="16">
    <source>
        <dbReference type="SAM" id="Phobius"/>
    </source>
</evidence>
<evidence type="ECO:0000256" key="13">
    <source>
        <dbReference type="ARBA" id="ARBA00023180"/>
    </source>
</evidence>
<organism evidence="20 21">
    <name type="scientific">Elaeis guineensis var. tenera</name>
    <name type="common">Oil palm</name>
    <dbReference type="NCBI Taxonomy" id="51953"/>
    <lineage>
        <taxon>Eukaryota</taxon>
        <taxon>Viridiplantae</taxon>
        <taxon>Streptophyta</taxon>
        <taxon>Embryophyta</taxon>
        <taxon>Tracheophyta</taxon>
        <taxon>Spermatophyta</taxon>
        <taxon>Magnoliopsida</taxon>
        <taxon>Liliopsida</taxon>
        <taxon>Arecaceae</taxon>
        <taxon>Arecoideae</taxon>
        <taxon>Cocoseae</taxon>
        <taxon>Elaeidinae</taxon>
        <taxon>Elaeis</taxon>
    </lineage>
</organism>
<evidence type="ECO:0000256" key="11">
    <source>
        <dbReference type="ARBA" id="ARBA00022989"/>
    </source>
</evidence>
<feature type="domain" description="Gnk2-homologous" evidence="19">
    <location>
        <begin position="33"/>
        <end position="137"/>
    </location>
</feature>
<keyword evidence="8 14" id="KW-0547">Nucleotide-binding</keyword>
<accession>A0A8N4IAW9</accession>
<dbReference type="FunFam" id="3.30.430.20:FF:000009">
    <property type="entry name" value="Cysteine-rich receptor-like protein kinase 28"/>
    <property type="match status" value="1"/>
</dbReference>
<dbReference type="InterPro" id="IPR017441">
    <property type="entry name" value="Protein_kinase_ATP_BS"/>
</dbReference>
<dbReference type="Proteomes" id="UP000504607">
    <property type="component" value="Chromosome 1"/>
</dbReference>
<dbReference type="InterPro" id="IPR011009">
    <property type="entry name" value="Kinase-like_dom_sf"/>
</dbReference>
<dbReference type="FunFam" id="3.30.430.20:FF:000002">
    <property type="entry name" value="Cysteine-rich receptor-like protein kinase 10"/>
    <property type="match status" value="1"/>
</dbReference>
<dbReference type="PROSITE" id="PS50011">
    <property type="entry name" value="PROTEIN_KINASE_DOM"/>
    <property type="match status" value="1"/>
</dbReference>
<evidence type="ECO:0000256" key="7">
    <source>
        <dbReference type="ARBA" id="ARBA00022737"/>
    </source>
</evidence>
<dbReference type="GO" id="GO:0005886">
    <property type="term" value="C:plasma membrane"/>
    <property type="evidence" value="ECO:0007669"/>
    <property type="project" value="TreeGrafter"/>
</dbReference>
<dbReference type="PROSITE" id="PS00108">
    <property type="entry name" value="PROTEIN_KINASE_ST"/>
    <property type="match status" value="1"/>
</dbReference>
<evidence type="ECO:0000256" key="14">
    <source>
        <dbReference type="PROSITE-ProRule" id="PRU10141"/>
    </source>
</evidence>
<dbReference type="CDD" id="cd14066">
    <property type="entry name" value="STKc_IRAK"/>
    <property type="match status" value="1"/>
</dbReference>
<dbReference type="CDD" id="cd23509">
    <property type="entry name" value="Gnk2-like"/>
    <property type="match status" value="2"/>
</dbReference>
<evidence type="ECO:0000256" key="3">
    <source>
        <dbReference type="ARBA" id="ARBA00022553"/>
    </source>
</evidence>
<keyword evidence="2" id="KW-0723">Serine/threonine-protein kinase</keyword>
<dbReference type="PROSITE" id="PS51473">
    <property type="entry name" value="GNK2"/>
    <property type="match status" value="2"/>
</dbReference>
<evidence type="ECO:0000256" key="10">
    <source>
        <dbReference type="ARBA" id="ARBA00022840"/>
    </source>
</evidence>
<dbReference type="PANTHER" id="PTHR27002:SF1040">
    <property type="entry name" value="OS07G0538400 PROTEIN"/>
    <property type="match status" value="1"/>
</dbReference>
<keyword evidence="4" id="KW-0808">Transferase</keyword>
<dbReference type="FunFam" id="3.30.200.20:FF:000142">
    <property type="entry name" value="Cysteine-rich receptor-like protein kinase 10"/>
    <property type="match status" value="1"/>
</dbReference>
<evidence type="ECO:0000259" key="19">
    <source>
        <dbReference type="PROSITE" id="PS51473"/>
    </source>
</evidence>
<feature type="chain" id="PRO_5035474762" evidence="17">
    <location>
        <begin position="33"/>
        <end position="690"/>
    </location>
</feature>
<name>A0A8N4IAW9_ELAGV</name>
<keyword evidence="12 16" id="KW-0472">Membrane</keyword>
<keyword evidence="9" id="KW-0418">Kinase</keyword>
<keyword evidence="20" id="KW-1185">Reference proteome</keyword>
<evidence type="ECO:0000256" key="12">
    <source>
        <dbReference type="ARBA" id="ARBA00023136"/>
    </source>
</evidence>
<dbReference type="InterPro" id="IPR001245">
    <property type="entry name" value="Ser-Thr/Tyr_kinase_cat_dom"/>
</dbReference>
<dbReference type="GO" id="GO:0006950">
    <property type="term" value="P:response to stress"/>
    <property type="evidence" value="ECO:0007669"/>
    <property type="project" value="UniProtKB-ARBA"/>
</dbReference>
<dbReference type="RefSeq" id="XP_029122667.1">
    <property type="nucleotide sequence ID" value="XM_029266834.1"/>
</dbReference>
<dbReference type="InterPro" id="IPR008271">
    <property type="entry name" value="Ser/Thr_kinase_AS"/>
</dbReference>
<keyword evidence="6 17" id="KW-0732">Signal</keyword>
<feature type="binding site" evidence="14">
    <location>
        <position position="387"/>
    </location>
    <ligand>
        <name>ATP</name>
        <dbReference type="ChEBI" id="CHEBI:30616"/>
    </ligand>
</feature>
<keyword evidence="13" id="KW-0325">Glycoprotein</keyword>
<feature type="compositionally biased region" description="Polar residues" evidence="15">
    <location>
        <begin position="668"/>
        <end position="683"/>
    </location>
</feature>
<evidence type="ECO:0000256" key="17">
    <source>
        <dbReference type="SAM" id="SignalP"/>
    </source>
</evidence>
<evidence type="ECO:0000256" key="5">
    <source>
        <dbReference type="ARBA" id="ARBA00022692"/>
    </source>
</evidence>
<dbReference type="FunFam" id="1.10.510.10:FF:000129">
    <property type="entry name" value="cysteine-rich receptor-like protein kinase 10"/>
    <property type="match status" value="1"/>
</dbReference>
<gene>
    <name evidence="21" type="primary">LOC105052254</name>
</gene>
<dbReference type="AlphaFoldDB" id="A0A8N4IAW9"/>
<dbReference type="SMART" id="SM00220">
    <property type="entry name" value="S_TKc"/>
    <property type="match status" value="1"/>
</dbReference>
<dbReference type="GO" id="GO:0004674">
    <property type="term" value="F:protein serine/threonine kinase activity"/>
    <property type="evidence" value="ECO:0007669"/>
    <property type="project" value="UniProtKB-KW"/>
</dbReference>
<dbReference type="OrthoDB" id="4062651at2759"/>
<protein>
    <submittedName>
        <fullName evidence="21">Cysteine-rich receptor-like protein kinase 10 isoform X1</fullName>
    </submittedName>
</protein>